<dbReference type="AlphaFoldDB" id="A0A917HWK9"/>
<dbReference type="PANTHER" id="PTHR35089:SF1">
    <property type="entry name" value="CHAPERONE PROTEIN SKP"/>
    <property type="match status" value="1"/>
</dbReference>
<dbReference type="PANTHER" id="PTHR35089">
    <property type="entry name" value="CHAPERONE PROTEIN SKP"/>
    <property type="match status" value="1"/>
</dbReference>
<evidence type="ECO:0000313" key="4">
    <source>
        <dbReference type="EMBL" id="GGG90961.1"/>
    </source>
</evidence>
<keyword evidence="3" id="KW-0175">Coiled coil</keyword>
<feature type="coiled-coil region" evidence="3">
    <location>
        <begin position="179"/>
        <end position="239"/>
    </location>
</feature>
<keyword evidence="5" id="KW-1185">Reference proteome</keyword>
<organism evidence="4 5">
    <name type="scientific">Polaribacter pacificus</name>
    <dbReference type="NCBI Taxonomy" id="1775173"/>
    <lineage>
        <taxon>Bacteria</taxon>
        <taxon>Pseudomonadati</taxon>
        <taxon>Bacteroidota</taxon>
        <taxon>Flavobacteriia</taxon>
        <taxon>Flavobacteriales</taxon>
        <taxon>Flavobacteriaceae</taxon>
    </lineage>
</organism>
<evidence type="ECO:0000313" key="5">
    <source>
        <dbReference type="Proteomes" id="UP000633278"/>
    </source>
</evidence>
<dbReference type="GO" id="GO:0051082">
    <property type="term" value="F:unfolded protein binding"/>
    <property type="evidence" value="ECO:0007669"/>
    <property type="project" value="InterPro"/>
</dbReference>
<keyword evidence="2" id="KW-0732">Signal</keyword>
<dbReference type="Pfam" id="PF03938">
    <property type="entry name" value="OmpH"/>
    <property type="match status" value="1"/>
</dbReference>
<dbReference type="GO" id="GO:0005829">
    <property type="term" value="C:cytosol"/>
    <property type="evidence" value="ECO:0007669"/>
    <property type="project" value="TreeGrafter"/>
</dbReference>
<dbReference type="Proteomes" id="UP000633278">
    <property type="component" value="Unassembled WGS sequence"/>
</dbReference>
<evidence type="ECO:0000256" key="2">
    <source>
        <dbReference type="ARBA" id="ARBA00022729"/>
    </source>
</evidence>
<reference evidence="4" key="2">
    <citation type="submission" date="2020-09" db="EMBL/GenBank/DDBJ databases">
        <authorList>
            <person name="Sun Q."/>
            <person name="Zhou Y."/>
        </authorList>
    </citation>
    <scope>NUCLEOTIDE SEQUENCE</scope>
    <source>
        <strain evidence="4">CGMCC 1.15763</strain>
    </source>
</reference>
<comment type="similarity">
    <text evidence="1">Belongs to the Skp family.</text>
</comment>
<dbReference type="InterPro" id="IPR024930">
    <property type="entry name" value="Skp_dom_sf"/>
</dbReference>
<sequence>MKKITYSIILLLSIQYAIGQKAQTFAYIDTDYILENVPEYKKAQDLINVKAEEWKANLNKQSRFIEVLKSDLVTEKAILTKDIISDKEQEITIKQEELSRLEALYFGPDGELFELRKQLVNPIQDLIYNAVQDISKKRKYDFVFDKSSDLVMLYFNKKYDISELVLATIIKSKKIAEVAEKTNAKKLEMEANKEAIKKARQELIDKQNKIIQAKKEARLKEIEDKKKKLLEKKNSVIKEKEVEKTKRNNQN</sequence>
<dbReference type="SUPFAM" id="SSF111384">
    <property type="entry name" value="OmpH-like"/>
    <property type="match status" value="1"/>
</dbReference>
<dbReference type="GO" id="GO:0050821">
    <property type="term" value="P:protein stabilization"/>
    <property type="evidence" value="ECO:0007669"/>
    <property type="project" value="TreeGrafter"/>
</dbReference>
<dbReference type="RefSeq" id="WP_188597630.1">
    <property type="nucleotide sequence ID" value="NZ_BMJW01000001.1"/>
</dbReference>
<dbReference type="InterPro" id="IPR005632">
    <property type="entry name" value="Chaperone_Skp"/>
</dbReference>
<evidence type="ECO:0000256" key="3">
    <source>
        <dbReference type="SAM" id="Coils"/>
    </source>
</evidence>
<proteinExistence type="inferred from homology"/>
<gene>
    <name evidence="4" type="primary">skp</name>
    <name evidence="4" type="ORF">GCM10011416_04360</name>
</gene>
<accession>A0A917HWK9</accession>
<reference evidence="4" key="1">
    <citation type="journal article" date="2014" name="Int. J. Syst. Evol. Microbiol.">
        <title>Complete genome sequence of Corynebacterium casei LMG S-19264T (=DSM 44701T), isolated from a smear-ripened cheese.</title>
        <authorList>
            <consortium name="US DOE Joint Genome Institute (JGI-PGF)"/>
            <person name="Walter F."/>
            <person name="Albersmeier A."/>
            <person name="Kalinowski J."/>
            <person name="Ruckert C."/>
        </authorList>
    </citation>
    <scope>NUCLEOTIDE SEQUENCE</scope>
    <source>
        <strain evidence="4">CGMCC 1.15763</strain>
    </source>
</reference>
<name>A0A917HWK9_9FLAO</name>
<protein>
    <submittedName>
        <fullName evidence="4">Membrane protein</fullName>
    </submittedName>
</protein>
<dbReference type="EMBL" id="BMJW01000001">
    <property type="protein sequence ID" value="GGG90961.1"/>
    <property type="molecule type" value="Genomic_DNA"/>
</dbReference>
<dbReference type="SMART" id="SM00935">
    <property type="entry name" value="OmpH"/>
    <property type="match status" value="1"/>
</dbReference>
<evidence type="ECO:0000256" key="1">
    <source>
        <dbReference type="ARBA" id="ARBA00009091"/>
    </source>
</evidence>
<comment type="caution">
    <text evidence="4">The sequence shown here is derived from an EMBL/GenBank/DDBJ whole genome shotgun (WGS) entry which is preliminary data.</text>
</comment>
<dbReference type="Gene3D" id="3.30.910.20">
    <property type="entry name" value="Skp domain"/>
    <property type="match status" value="1"/>
</dbReference>